<gene>
    <name evidence="1" type="ORF">LX16_3521</name>
</gene>
<evidence type="ECO:0000313" key="1">
    <source>
        <dbReference type="EMBL" id="TWJ12757.1"/>
    </source>
</evidence>
<evidence type="ECO:0000313" key="2">
    <source>
        <dbReference type="Proteomes" id="UP000321617"/>
    </source>
</evidence>
<sequence length="136" mass="14983">MKRRRWFSCGRVVPSTGDGLHRLREVVVRLCREGASPGYALVAVAPPAELAGFDRLAARLEYARVLAQSPAASHVTLTGAGPVVALWTPDGERERWRALRARLHRADGSTHPPRLRFGRLPVEPEGALRLLVEFSS</sequence>
<dbReference type="RefSeq" id="WP_147140110.1">
    <property type="nucleotide sequence ID" value="NZ_BAABIJ010000002.1"/>
</dbReference>
<comment type="caution">
    <text evidence="1">The sequence shown here is derived from an EMBL/GenBank/DDBJ whole genome shotgun (WGS) entry which is preliminary data.</text>
</comment>
<accession>A0A562V4L4</accession>
<organism evidence="1 2">
    <name type="scientific">Stackebrandtia albiflava</name>
    <dbReference type="NCBI Taxonomy" id="406432"/>
    <lineage>
        <taxon>Bacteria</taxon>
        <taxon>Bacillati</taxon>
        <taxon>Actinomycetota</taxon>
        <taxon>Actinomycetes</taxon>
        <taxon>Glycomycetales</taxon>
        <taxon>Glycomycetaceae</taxon>
        <taxon>Stackebrandtia</taxon>
    </lineage>
</organism>
<dbReference type="EMBL" id="VLLL01000006">
    <property type="protein sequence ID" value="TWJ12757.1"/>
    <property type="molecule type" value="Genomic_DNA"/>
</dbReference>
<reference evidence="1 2" key="1">
    <citation type="journal article" date="2013" name="Stand. Genomic Sci.">
        <title>Genomic Encyclopedia of Type Strains, Phase I: The one thousand microbial genomes (KMG-I) project.</title>
        <authorList>
            <person name="Kyrpides N.C."/>
            <person name="Woyke T."/>
            <person name="Eisen J.A."/>
            <person name="Garrity G."/>
            <person name="Lilburn T.G."/>
            <person name="Beck B.J."/>
            <person name="Whitman W.B."/>
            <person name="Hugenholtz P."/>
            <person name="Klenk H.P."/>
        </authorList>
    </citation>
    <scope>NUCLEOTIDE SEQUENCE [LARGE SCALE GENOMIC DNA]</scope>
    <source>
        <strain evidence="1 2">DSM 45044</strain>
    </source>
</reference>
<dbReference type="OrthoDB" id="4936366at2"/>
<keyword evidence="2" id="KW-1185">Reference proteome</keyword>
<proteinExistence type="predicted"/>
<dbReference type="AlphaFoldDB" id="A0A562V4L4"/>
<name>A0A562V4L4_9ACTN</name>
<dbReference type="Proteomes" id="UP000321617">
    <property type="component" value="Unassembled WGS sequence"/>
</dbReference>
<protein>
    <submittedName>
        <fullName evidence="1">Uncharacterized protein</fullName>
    </submittedName>
</protein>